<dbReference type="EMBL" id="OX395136">
    <property type="protein sequence ID" value="CAI5787520.1"/>
    <property type="molecule type" value="Genomic_DNA"/>
</dbReference>
<sequence length="102" mass="11622">MTSDNSPFGKHIYFINFLFRGTNKCPFRSRKTSFLYIADRVKSIAPGRSAFLRRDGLEVREKLVPLLILVSSEGSWGIASLLGTHTFPHRHAFPSLHLYNTL</sequence>
<name>A0AA35L097_9SAUR</name>
<gene>
    <name evidence="1" type="ORF">PODLI_1B027048</name>
</gene>
<keyword evidence="2" id="KW-1185">Reference proteome</keyword>
<accession>A0AA35L097</accession>
<evidence type="ECO:0000313" key="2">
    <source>
        <dbReference type="Proteomes" id="UP001178461"/>
    </source>
</evidence>
<organism evidence="1 2">
    <name type="scientific">Podarcis lilfordi</name>
    <name type="common">Lilford's wall lizard</name>
    <dbReference type="NCBI Taxonomy" id="74358"/>
    <lineage>
        <taxon>Eukaryota</taxon>
        <taxon>Metazoa</taxon>
        <taxon>Chordata</taxon>
        <taxon>Craniata</taxon>
        <taxon>Vertebrata</taxon>
        <taxon>Euteleostomi</taxon>
        <taxon>Lepidosauria</taxon>
        <taxon>Squamata</taxon>
        <taxon>Bifurcata</taxon>
        <taxon>Unidentata</taxon>
        <taxon>Episquamata</taxon>
        <taxon>Laterata</taxon>
        <taxon>Lacertibaenia</taxon>
        <taxon>Lacertidae</taxon>
        <taxon>Podarcis</taxon>
    </lineage>
</organism>
<protein>
    <submittedName>
        <fullName evidence="1">Uncharacterized protein</fullName>
    </submittedName>
</protein>
<evidence type="ECO:0000313" key="1">
    <source>
        <dbReference type="EMBL" id="CAI5787520.1"/>
    </source>
</evidence>
<dbReference type="Proteomes" id="UP001178461">
    <property type="component" value="Chromosome 11"/>
</dbReference>
<dbReference type="AlphaFoldDB" id="A0AA35L097"/>
<reference evidence="1" key="1">
    <citation type="submission" date="2022-12" db="EMBL/GenBank/DDBJ databases">
        <authorList>
            <person name="Alioto T."/>
            <person name="Alioto T."/>
            <person name="Gomez Garrido J."/>
        </authorList>
    </citation>
    <scope>NUCLEOTIDE SEQUENCE</scope>
</reference>
<proteinExistence type="predicted"/>